<proteinExistence type="inferred from homology"/>
<protein>
    <submittedName>
        <fullName evidence="4">Family with sequence similarity 114 member A2</fullName>
    </submittedName>
</protein>
<comment type="similarity">
    <text evidence="1">Belongs to the FAM114 family.</text>
</comment>
<dbReference type="AlphaFoldDB" id="A0A452S6I5"/>
<organism evidence="4 5">
    <name type="scientific">Ursus americanus</name>
    <name type="common">American black bear</name>
    <name type="synonym">Euarctos americanus</name>
    <dbReference type="NCBI Taxonomy" id="9643"/>
    <lineage>
        <taxon>Eukaryota</taxon>
        <taxon>Metazoa</taxon>
        <taxon>Chordata</taxon>
        <taxon>Craniata</taxon>
        <taxon>Vertebrata</taxon>
        <taxon>Euteleostomi</taxon>
        <taxon>Mammalia</taxon>
        <taxon>Eutheria</taxon>
        <taxon>Laurasiatheria</taxon>
        <taxon>Carnivora</taxon>
        <taxon>Caniformia</taxon>
        <taxon>Ursidae</taxon>
        <taxon>Ursus</taxon>
    </lineage>
</organism>
<keyword evidence="5" id="KW-1185">Reference proteome</keyword>
<evidence type="ECO:0000313" key="4">
    <source>
        <dbReference type="Ensembl" id="ENSUAMP00000027719.1"/>
    </source>
</evidence>
<dbReference type="Proteomes" id="UP000291022">
    <property type="component" value="Unassembled WGS sequence"/>
</dbReference>
<dbReference type="Ensembl" id="ENSUAMT00000030974.1">
    <property type="protein sequence ID" value="ENSUAMP00000027719.1"/>
    <property type="gene ID" value="ENSUAMG00000021420.1"/>
</dbReference>
<dbReference type="GeneTree" id="ENSGT00390000010054"/>
<reference evidence="5" key="1">
    <citation type="submission" date="2016-06" db="EMBL/GenBank/DDBJ databases">
        <title>De novo assembly and RNA-Seq shows season-dependent expression and editing in black bear kidneys.</title>
        <authorList>
            <person name="Korstanje R."/>
            <person name="Srivastava A."/>
            <person name="Sarsani V.K."/>
            <person name="Sheehan S.M."/>
            <person name="Seger R.L."/>
            <person name="Barter M.E."/>
            <person name="Lindqvist C."/>
            <person name="Brody L.C."/>
            <person name="Mullikin J.C."/>
        </authorList>
    </citation>
    <scope>NUCLEOTIDE SEQUENCE [LARGE SCALE GENOMIC DNA]</scope>
</reference>
<sequence length="261" mass="28020">MSEKDGIETPVITEVTSTLEDGNCEPAKNSESVDQSAKLENKPEPVAITRKRPESKPSSDLETSEVLPVEETVSKDVPQTGWGYWGSWGKSLLSSASATVATVGQGISNVIEKAETSLGIPSPSEISTEVQYATGETNAKENANSSPLTGPFGVFSTISTAVQTTGKSVISGGLDALEFIGKKTMDVIAEGDPGFKRTKGLMNRNSTLSQVLREAKEKEELWTSNDVALETDKKTHYGLLFDEFQVHIFLPHSSLLPPNCL</sequence>
<feature type="region of interest" description="Disordered" evidence="3">
    <location>
        <begin position="1"/>
        <end position="67"/>
    </location>
</feature>
<dbReference type="PANTHER" id="PTHR12842:SF3">
    <property type="entry name" value="PROTEIN FAM114A2"/>
    <property type="match status" value="1"/>
</dbReference>
<evidence type="ECO:0000256" key="1">
    <source>
        <dbReference type="ARBA" id="ARBA00006903"/>
    </source>
</evidence>
<reference evidence="4" key="3">
    <citation type="submission" date="2025-09" db="UniProtKB">
        <authorList>
            <consortium name="Ensembl"/>
        </authorList>
    </citation>
    <scope>IDENTIFICATION</scope>
</reference>
<evidence type="ECO:0000313" key="5">
    <source>
        <dbReference type="Proteomes" id="UP000291022"/>
    </source>
</evidence>
<gene>
    <name evidence="4" type="primary">FAM114A2</name>
</gene>
<dbReference type="Pfam" id="PF05334">
    <property type="entry name" value="DUF719"/>
    <property type="match status" value="1"/>
</dbReference>
<dbReference type="PANTHER" id="PTHR12842">
    <property type="entry name" value="FI01459P"/>
    <property type="match status" value="1"/>
</dbReference>
<evidence type="ECO:0000256" key="2">
    <source>
        <dbReference type="ARBA" id="ARBA00022553"/>
    </source>
</evidence>
<evidence type="ECO:0000256" key="3">
    <source>
        <dbReference type="SAM" id="MobiDB-lite"/>
    </source>
</evidence>
<keyword evidence="2" id="KW-0597">Phosphoprotein</keyword>
<dbReference type="InterPro" id="IPR007998">
    <property type="entry name" value="DUF719"/>
</dbReference>
<reference evidence="4" key="2">
    <citation type="submission" date="2025-08" db="UniProtKB">
        <authorList>
            <consortium name="Ensembl"/>
        </authorList>
    </citation>
    <scope>IDENTIFICATION</scope>
</reference>
<accession>A0A452S6I5</accession>
<name>A0A452S6I5_URSAM</name>